<dbReference type="GeneID" id="19017578"/>
<proteinExistence type="predicted"/>
<protein>
    <submittedName>
        <fullName evidence="1">Uncharacterized protein</fullName>
    </submittedName>
</protein>
<reference evidence="1 2" key="1">
    <citation type="submission" date="2011-10" db="EMBL/GenBank/DDBJ databases">
        <authorList>
            <person name="Genoscope - CEA"/>
        </authorList>
    </citation>
    <scope>NUCLEOTIDE SEQUENCE [LARGE SCALE GENOMIC DNA]</scope>
    <source>
        <strain evidence="1 2">RCC 1105</strain>
    </source>
</reference>
<dbReference type="OrthoDB" id="249703at2759"/>
<dbReference type="eggNOG" id="ENOG502S6FF">
    <property type="taxonomic scope" value="Eukaryota"/>
</dbReference>
<dbReference type="RefSeq" id="XP_007515022.1">
    <property type="nucleotide sequence ID" value="XM_007514960.1"/>
</dbReference>
<gene>
    <name evidence="1" type="ORF">Bathy02g04650</name>
</gene>
<evidence type="ECO:0000313" key="1">
    <source>
        <dbReference type="EMBL" id="CCO15262.1"/>
    </source>
</evidence>
<accession>K8EBF5</accession>
<dbReference type="KEGG" id="bpg:Bathy02g04650"/>
<evidence type="ECO:0000313" key="2">
    <source>
        <dbReference type="Proteomes" id="UP000198341"/>
    </source>
</evidence>
<dbReference type="Proteomes" id="UP000198341">
    <property type="component" value="Chromosome 2"/>
</dbReference>
<name>K8EBF5_9CHLO</name>
<dbReference type="EMBL" id="FO082277">
    <property type="protein sequence ID" value="CCO15262.1"/>
    <property type="molecule type" value="Genomic_DNA"/>
</dbReference>
<organism evidence="1 2">
    <name type="scientific">Bathycoccus prasinos</name>
    <dbReference type="NCBI Taxonomy" id="41875"/>
    <lineage>
        <taxon>Eukaryota</taxon>
        <taxon>Viridiplantae</taxon>
        <taxon>Chlorophyta</taxon>
        <taxon>Mamiellophyceae</taxon>
        <taxon>Mamiellales</taxon>
        <taxon>Bathycoccaceae</taxon>
        <taxon>Bathycoccus</taxon>
    </lineage>
</organism>
<keyword evidence="2" id="KW-1185">Reference proteome</keyword>
<sequence length="209" mass="22630">MADAEAKPVVEFTKDFPKKDAAIAAGFKEKDVAKVFKEGGKKGVEIEGAADMSGLTCFCTRIQNAKGEVKLLEVAMEGMNAIPDPSDEEERKGCSGKISKIIISESEEKGQIAMVAYVAEETKDKLNAKDWLQGVCDSDLGGGVGGTVDEGATDTWATVTCKEDKEKFFFLKMKDNCLGAAIAYLRERDLFQDDSSSEEGDNPAADFEW</sequence>
<dbReference type="AlphaFoldDB" id="K8EBF5"/>